<reference evidence="7 8" key="1">
    <citation type="journal article" date="2024" name="Plant J.">
        <title>Genome sequences and population genomics reveal climatic adaptation and genomic divergence between two closely related sweetgum species.</title>
        <authorList>
            <person name="Xu W.Q."/>
            <person name="Ren C.Q."/>
            <person name="Zhang X.Y."/>
            <person name="Comes H.P."/>
            <person name="Liu X.H."/>
            <person name="Li Y.G."/>
            <person name="Kettle C.J."/>
            <person name="Jalonen R."/>
            <person name="Gaisberger H."/>
            <person name="Ma Y.Z."/>
            <person name="Qiu Y.X."/>
        </authorList>
    </citation>
    <scope>NUCLEOTIDE SEQUENCE [LARGE SCALE GENOMIC DNA]</scope>
    <source>
        <strain evidence="7">Hangzhou</strain>
    </source>
</reference>
<dbReference type="SUPFAM" id="SSF47226">
    <property type="entry name" value="Histidine-containing phosphotransfer domain, HPT domain"/>
    <property type="match status" value="1"/>
</dbReference>
<evidence type="ECO:0000256" key="1">
    <source>
        <dbReference type="ARBA" id="ARBA00022490"/>
    </source>
</evidence>
<dbReference type="GO" id="GO:0005634">
    <property type="term" value="C:nucleus"/>
    <property type="evidence" value="ECO:0007669"/>
    <property type="project" value="UniProtKB-SubCell"/>
</dbReference>
<evidence type="ECO:0000256" key="5">
    <source>
        <dbReference type="RuleBase" id="RU369004"/>
    </source>
</evidence>
<feature type="domain" description="HPt" evidence="6">
    <location>
        <begin position="45"/>
        <end position="128"/>
    </location>
</feature>
<comment type="domain">
    <text evidence="5">Histidine-containing phosphotransfer domain (HPt) contains an active histidine that mediates the phosphotransfer.</text>
</comment>
<evidence type="ECO:0000313" key="8">
    <source>
        <dbReference type="Proteomes" id="UP001415857"/>
    </source>
</evidence>
<dbReference type="GO" id="GO:0000160">
    <property type="term" value="P:phosphorelay signal transduction system"/>
    <property type="evidence" value="ECO:0007669"/>
    <property type="project" value="UniProtKB-UniRule"/>
</dbReference>
<dbReference type="FunFam" id="1.20.120.160:FF:000001">
    <property type="entry name" value="Histidine-containing phosphotransfer protein 1"/>
    <property type="match status" value="1"/>
</dbReference>
<dbReference type="AlphaFoldDB" id="A0AAP0RUR7"/>
<dbReference type="Proteomes" id="UP001415857">
    <property type="component" value="Unassembled WGS sequence"/>
</dbReference>
<sequence>MATTDALNHQLQDLIRAMENEGLLDKNFGIVHSLKEANSPFFLVELIPMFCTDVQTDIRKLTQTLDQPSVDYHDLEEYCIKIKGGSSCIGARRMALACVDLRRAIDNKSKEGCFLALNGIKHEFYNLRGKLDTILQLERRIISHDNI</sequence>
<dbReference type="EMBL" id="JBBPBK010000006">
    <property type="protein sequence ID" value="KAK9282842.1"/>
    <property type="molecule type" value="Genomic_DNA"/>
</dbReference>
<evidence type="ECO:0000259" key="6">
    <source>
        <dbReference type="Pfam" id="PF01627"/>
    </source>
</evidence>
<keyword evidence="1" id="KW-0963">Cytoplasm</keyword>
<comment type="caution">
    <text evidence="7">The sequence shown here is derived from an EMBL/GenBank/DDBJ whole genome shotgun (WGS) entry which is preliminary data.</text>
</comment>
<accession>A0AAP0RUR7</accession>
<organism evidence="7 8">
    <name type="scientific">Liquidambar formosana</name>
    <name type="common">Formosan gum</name>
    <dbReference type="NCBI Taxonomy" id="63359"/>
    <lineage>
        <taxon>Eukaryota</taxon>
        <taxon>Viridiplantae</taxon>
        <taxon>Streptophyta</taxon>
        <taxon>Embryophyta</taxon>
        <taxon>Tracheophyta</taxon>
        <taxon>Spermatophyta</taxon>
        <taxon>Magnoliopsida</taxon>
        <taxon>eudicotyledons</taxon>
        <taxon>Gunneridae</taxon>
        <taxon>Pentapetalae</taxon>
        <taxon>Saxifragales</taxon>
        <taxon>Altingiaceae</taxon>
        <taxon>Liquidambar</taxon>
    </lineage>
</organism>
<protein>
    <recommendedName>
        <fullName evidence="5">Histidine-containing phosphotransfer protein</fullName>
    </recommendedName>
</protein>
<dbReference type="Gene3D" id="1.20.120.160">
    <property type="entry name" value="HPT domain"/>
    <property type="match status" value="1"/>
</dbReference>
<keyword evidence="2 5" id="KW-0932">Cytokinin signaling pathway</keyword>
<evidence type="ECO:0000313" key="7">
    <source>
        <dbReference type="EMBL" id="KAK9282842.1"/>
    </source>
</evidence>
<name>A0AAP0RUR7_LIQFO</name>
<dbReference type="InterPro" id="IPR036641">
    <property type="entry name" value="HPT_dom_sf"/>
</dbReference>
<proteinExistence type="predicted"/>
<keyword evidence="8" id="KW-1185">Reference proteome</keyword>
<dbReference type="Pfam" id="PF01627">
    <property type="entry name" value="Hpt"/>
    <property type="match status" value="1"/>
</dbReference>
<gene>
    <name evidence="7" type="ORF">L1049_011065</name>
</gene>
<dbReference type="PANTHER" id="PTHR28242:SF63">
    <property type="entry name" value="HISTIDINE-CONTAINING PHOSPHOTRANSFER PROTEIN"/>
    <property type="match status" value="1"/>
</dbReference>
<dbReference type="GO" id="GO:0043424">
    <property type="term" value="F:protein histidine kinase binding"/>
    <property type="evidence" value="ECO:0007669"/>
    <property type="project" value="UniProtKB-UniRule"/>
</dbReference>
<evidence type="ECO:0000256" key="3">
    <source>
        <dbReference type="ARBA" id="ARBA00023012"/>
    </source>
</evidence>
<evidence type="ECO:0000256" key="4">
    <source>
        <dbReference type="ARBA" id="ARBA00023242"/>
    </source>
</evidence>
<keyword evidence="4" id="KW-0539">Nucleus</keyword>
<dbReference type="GO" id="GO:0009927">
    <property type="term" value="F:histidine phosphotransfer kinase activity"/>
    <property type="evidence" value="ECO:0007669"/>
    <property type="project" value="UniProtKB-UniRule"/>
</dbReference>
<dbReference type="GO" id="GO:0005829">
    <property type="term" value="C:cytosol"/>
    <property type="evidence" value="ECO:0007669"/>
    <property type="project" value="UniProtKB-SubCell"/>
</dbReference>
<dbReference type="InterPro" id="IPR045871">
    <property type="entry name" value="AHP1-5/YPD1"/>
</dbReference>
<dbReference type="PANTHER" id="PTHR28242">
    <property type="entry name" value="PHOSPHORELAY INTERMEDIATE PROTEIN YPD1"/>
    <property type="match status" value="1"/>
</dbReference>
<dbReference type="InterPro" id="IPR008207">
    <property type="entry name" value="Sig_transdc_His_kin_Hpt_dom"/>
</dbReference>
<dbReference type="GO" id="GO:0009736">
    <property type="term" value="P:cytokinin-activated signaling pathway"/>
    <property type="evidence" value="ECO:0007669"/>
    <property type="project" value="UniProtKB-KW"/>
</dbReference>
<keyword evidence="3 5" id="KW-0902">Two-component regulatory system</keyword>
<evidence type="ECO:0000256" key="2">
    <source>
        <dbReference type="ARBA" id="ARBA00022864"/>
    </source>
</evidence>
<comment type="subcellular location">
    <subcellularLocation>
        <location evidence="5">Cytoplasm</location>
        <location evidence="5">Cytosol</location>
    </subcellularLocation>
    <subcellularLocation>
        <location evidence="5">Nucleus</location>
    </subcellularLocation>
</comment>
<comment type="function">
    <text evidence="5">Functions as a two-component phosphorelay mediators between cytokinin sensor histidine kinases and response regulators (B-type ARRs). Plays an important role in propagating cytokinin signal transduction.</text>
</comment>